<keyword evidence="1" id="KW-1133">Transmembrane helix</keyword>
<organism evidence="2 3">
    <name type="scientific">Glossina austeni</name>
    <name type="common">Savannah tsetse fly</name>
    <dbReference type="NCBI Taxonomy" id="7395"/>
    <lineage>
        <taxon>Eukaryota</taxon>
        <taxon>Metazoa</taxon>
        <taxon>Ecdysozoa</taxon>
        <taxon>Arthropoda</taxon>
        <taxon>Hexapoda</taxon>
        <taxon>Insecta</taxon>
        <taxon>Pterygota</taxon>
        <taxon>Neoptera</taxon>
        <taxon>Endopterygota</taxon>
        <taxon>Diptera</taxon>
        <taxon>Brachycera</taxon>
        <taxon>Muscomorpha</taxon>
        <taxon>Hippoboscoidea</taxon>
        <taxon>Glossinidae</taxon>
        <taxon>Glossina</taxon>
    </lineage>
</organism>
<dbReference type="EnsemblMetazoa" id="GAUT021530-RA">
    <property type="protein sequence ID" value="GAUT021530-PA"/>
    <property type="gene ID" value="GAUT021530"/>
</dbReference>
<evidence type="ECO:0000256" key="1">
    <source>
        <dbReference type="SAM" id="Phobius"/>
    </source>
</evidence>
<dbReference type="Proteomes" id="UP000078200">
    <property type="component" value="Unassembled WGS sequence"/>
</dbReference>
<sequence length="122" mass="13635">MSFNQTDSEELFSQIRSFALCGINADFAVVYSALYISRILLSIMDTKIAHPSTKYSLCRKGRIRSLLKTSEAQMSNGRRQRSQKDIYTTIGSGDNVLYRGGHDGAGEALYRMKGKMILGIDK</sequence>
<keyword evidence="1" id="KW-0812">Transmembrane</keyword>
<proteinExistence type="predicted"/>
<evidence type="ECO:0000313" key="2">
    <source>
        <dbReference type="EnsemblMetazoa" id="GAUT021530-PA"/>
    </source>
</evidence>
<evidence type="ECO:0000313" key="3">
    <source>
        <dbReference type="Proteomes" id="UP000078200"/>
    </source>
</evidence>
<name>A0A1A9V087_GLOAU</name>
<reference evidence="2" key="1">
    <citation type="submission" date="2020-05" db="UniProtKB">
        <authorList>
            <consortium name="EnsemblMetazoa"/>
        </authorList>
    </citation>
    <scope>IDENTIFICATION</scope>
    <source>
        <strain evidence="2">TTRI</strain>
    </source>
</reference>
<dbReference type="AlphaFoldDB" id="A0A1A9V087"/>
<accession>A0A1A9V087</accession>
<keyword evidence="3" id="KW-1185">Reference proteome</keyword>
<protein>
    <submittedName>
        <fullName evidence="2">Uncharacterized protein</fullName>
    </submittedName>
</protein>
<keyword evidence="1" id="KW-0472">Membrane</keyword>
<feature type="transmembrane region" description="Helical" evidence="1">
    <location>
        <begin position="15"/>
        <end position="37"/>
    </location>
</feature>
<dbReference type="VEuPathDB" id="VectorBase:GAUT021530"/>